<dbReference type="RefSeq" id="WP_183668930.1">
    <property type="nucleotide sequence ID" value="NZ_BMPB01000004.1"/>
</dbReference>
<evidence type="ECO:0000313" key="9">
    <source>
        <dbReference type="Proteomes" id="UP000533637"/>
    </source>
</evidence>
<dbReference type="InterPro" id="IPR012334">
    <property type="entry name" value="Pectin_lyas_fold"/>
</dbReference>
<evidence type="ECO:0000256" key="3">
    <source>
        <dbReference type="ARBA" id="ARBA00022729"/>
    </source>
</evidence>
<dbReference type="InterPro" id="IPR039448">
    <property type="entry name" value="Beta_helix"/>
</dbReference>
<dbReference type="InterPro" id="IPR013780">
    <property type="entry name" value="Glyco_hydro_b"/>
</dbReference>
<evidence type="ECO:0000313" key="8">
    <source>
        <dbReference type="EMBL" id="MBB4620800.1"/>
    </source>
</evidence>
<evidence type="ECO:0000256" key="2">
    <source>
        <dbReference type="ARBA" id="ARBA00022525"/>
    </source>
</evidence>
<accession>A0ABR6KH63</accession>
<comment type="subcellular location">
    <subcellularLocation>
        <location evidence="1">Secreted</location>
    </subcellularLocation>
</comment>
<evidence type="ECO:0000256" key="1">
    <source>
        <dbReference type="ARBA" id="ARBA00004613"/>
    </source>
</evidence>
<evidence type="ECO:0000259" key="6">
    <source>
        <dbReference type="Pfam" id="PF13229"/>
    </source>
</evidence>
<feature type="chain" id="PRO_5047444803" description="DUF1565 domain-containing protein" evidence="4">
    <location>
        <begin position="21"/>
        <end position="629"/>
    </location>
</feature>
<evidence type="ECO:0000259" key="5">
    <source>
        <dbReference type="Pfam" id="PF07602"/>
    </source>
</evidence>
<dbReference type="PANTHER" id="PTHR40088:SF2">
    <property type="entry name" value="SECRETED SUGAR HYDROLASE"/>
    <property type="match status" value="1"/>
</dbReference>
<keyword evidence="9" id="KW-1185">Reference proteome</keyword>
<feature type="domain" description="Glycoside hydrolase 120 insertion" evidence="7">
    <location>
        <begin position="99"/>
        <end position="208"/>
    </location>
</feature>
<name>A0ABR6KH63_9BACT</name>
<feature type="domain" description="DUF1565" evidence="5">
    <location>
        <begin position="27"/>
        <end position="66"/>
    </location>
</feature>
<dbReference type="InterPro" id="IPR052052">
    <property type="entry name" value="Polysaccharide_Lyase_9"/>
</dbReference>
<dbReference type="SUPFAM" id="SSF51126">
    <property type="entry name" value="Pectin lyase-like"/>
    <property type="match status" value="1"/>
</dbReference>
<sequence length="629" mass="70723">MKRKQLFFILFLICCAVVQAKEYHVSVKGNDANEGTEKAPFRTIGKAAEYAFPGDVITVHAGTYREWINPPRGGESDGKRIVYRAAPGEKVEIKGSERITGWTKEKDGVWKVTIPNTFFGDYNPYTDLIYGDWFDGMGREHHTGEVFLNNKSLYEKESLDKVLRPVPHENGKDKEGAAYTWYCENDGVNTIIWANFHKYDPNKELVEISTRNTCFYPSKPGIDYLTIQGFYISQAATQWGAPTAEQIGMIATHWNKGWIIENNVISNSKCSGITLGKERQTGHNVWLNDTSIDGSLHYIEVTFNTIRNGWNKENIGSHIVRNNEISHCEQTGICGSMGAAFSLIENNHIHDIWVKRQFTGAEIGGIKFHAAVDTRIVHNRIHNAGRALWLDWMTQGTRVSGNLFYDNDMEDLFLEVNHGPFLVDNNIFASRRSILEQSQGGAYVHNLIAGDIYRYVEHGRYTPYFLPHSTEVAGLSIIPGGDDRYINNLFATVLPVTEGENKRKYGLADYNKTVYPMMVDGNVYYNGALPFEGEKNKVVLPDFNPNVKIEETADGVYLSLSVKGLSDLQTSRVNTERLGKAKLPGQVYEQPDGSPIEIAADYLGNARGDQPKPGPLESVKDGEIRIKVW</sequence>
<dbReference type="InterPro" id="IPR011050">
    <property type="entry name" value="Pectin_lyase_fold/virulence"/>
</dbReference>
<feature type="signal peptide" evidence="4">
    <location>
        <begin position="1"/>
        <end position="20"/>
    </location>
</feature>
<dbReference type="InterPro" id="IPR049169">
    <property type="entry name" value="Glyco_hydro_120_ins"/>
</dbReference>
<reference evidence="8 9" key="1">
    <citation type="submission" date="2020-08" db="EMBL/GenBank/DDBJ databases">
        <title>Genomic Encyclopedia of Type Strains, Phase IV (KMG-IV): sequencing the most valuable type-strain genomes for metagenomic binning, comparative biology and taxonomic classification.</title>
        <authorList>
            <person name="Goeker M."/>
        </authorList>
    </citation>
    <scope>NUCLEOTIDE SEQUENCE [LARGE SCALE GENOMIC DNA]</scope>
    <source>
        <strain evidence="8 9">DSM 102983</strain>
    </source>
</reference>
<proteinExistence type="predicted"/>
<gene>
    <name evidence="8" type="ORF">GGQ57_000674</name>
</gene>
<protein>
    <recommendedName>
        <fullName evidence="10">DUF1565 domain-containing protein</fullName>
    </recommendedName>
</protein>
<dbReference type="InterPro" id="IPR011459">
    <property type="entry name" value="DUF1565"/>
</dbReference>
<dbReference type="Pfam" id="PF21258">
    <property type="entry name" value="Glyco_hydro_120_ins"/>
    <property type="match status" value="1"/>
</dbReference>
<evidence type="ECO:0008006" key="10">
    <source>
        <dbReference type="Google" id="ProtNLM"/>
    </source>
</evidence>
<dbReference type="Gene3D" id="2.60.40.1180">
    <property type="entry name" value="Golgi alpha-mannosidase II"/>
    <property type="match status" value="1"/>
</dbReference>
<dbReference type="Proteomes" id="UP000533637">
    <property type="component" value="Unassembled WGS sequence"/>
</dbReference>
<dbReference type="PANTHER" id="PTHR40088">
    <property type="entry name" value="PECTATE LYASE (EUROFUNG)"/>
    <property type="match status" value="1"/>
</dbReference>
<organism evidence="8 9">
    <name type="scientific">Parabacteroides faecis</name>
    <dbReference type="NCBI Taxonomy" id="1217282"/>
    <lineage>
        <taxon>Bacteria</taxon>
        <taxon>Pseudomonadati</taxon>
        <taxon>Bacteroidota</taxon>
        <taxon>Bacteroidia</taxon>
        <taxon>Bacteroidales</taxon>
        <taxon>Tannerellaceae</taxon>
        <taxon>Parabacteroides</taxon>
    </lineage>
</organism>
<dbReference type="Gene3D" id="2.160.20.10">
    <property type="entry name" value="Single-stranded right-handed beta-helix, Pectin lyase-like"/>
    <property type="match status" value="1"/>
</dbReference>
<comment type="caution">
    <text evidence="8">The sequence shown here is derived from an EMBL/GenBank/DDBJ whole genome shotgun (WGS) entry which is preliminary data.</text>
</comment>
<keyword evidence="2" id="KW-0964">Secreted</keyword>
<dbReference type="Pfam" id="PF07602">
    <property type="entry name" value="DUF1565"/>
    <property type="match status" value="1"/>
</dbReference>
<dbReference type="Pfam" id="PF13229">
    <property type="entry name" value="Beta_helix"/>
    <property type="match status" value="1"/>
</dbReference>
<keyword evidence="3 4" id="KW-0732">Signal</keyword>
<evidence type="ECO:0000256" key="4">
    <source>
        <dbReference type="SAM" id="SignalP"/>
    </source>
</evidence>
<dbReference type="EMBL" id="JACHOC010000001">
    <property type="protein sequence ID" value="MBB4620800.1"/>
    <property type="molecule type" value="Genomic_DNA"/>
</dbReference>
<feature type="domain" description="Right handed beta helix" evidence="6">
    <location>
        <begin position="309"/>
        <end position="444"/>
    </location>
</feature>
<evidence type="ECO:0000259" key="7">
    <source>
        <dbReference type="Pfam" id="PF21258"/>
    </source>
</evidence>